<proteinExistence type="predicted"/>
<accession>A0A6C0BSC3</accession>
<dbReference type="EMBL" id="MN739247">
    <property type="protein sequence ID" value="QHS95325.1"/>
    <property type="molecule type" value="Genomic_DNA"/>
</dbReference>
<name>A0A6C0BSC3_9ZZZZ</name>
<dbReference type="AlphaFoldDB" id="A0A6C0BSC3"/>
<organism evidence="1">
    <name type="scientific">viral metagenome</name>
    <dbReference type="NCBI Taxonomy" id="1070528"/>
    <lineage>
        <taxon>unclassified sequences</taxon>
        <taxon>metagenomes</taxon>
        <taxon>organismal metagenomes</taxon>
    </lineage>
</organism>
<reference evidence="1" key="1">
    <citation type="journal article" date="2020" name="Nature">
        <title>Giant virus diversity and host interactions through global metagenomics.</title>
        <authorList>
            <person name="Schulz F."/>
            <person name="Roux S."/>
            <person name="Paez-Espino D."/>
            <person name="Jungbluth S."/>
            <person name="Walsh D.A."/>
            <person name="Denef V.J."/>
            <person name="McMahon K.D."/>
            <person name="Konstantinidis K.T."/>
            <person name="Eloe-Fadrosh E.A."/>
            <person name="Kyrpides N.C."/>
            <person name="Woyke T."/>
        </authorList>
    </citation>
    <scope>NUCLEOTIDE SEQUENCE</scope>
    <source>
        <strain evidence="1">GVMAG-M-3300018428-35</strain>
    </source>
</reference>
<protein>
    <submittedName>
        <fullName evidence="1">Uncharacterized protein</fullName>
    </submittedName>
</protein>
<evidence type="ECO:0000313" key="1">
    <source>
        <dbReference type="EMBL" id="QHS95325.1"/>
    </source>
</evidence>
<sequence>MRQQIITKYPSSCDTIYFPKKENMDKYIISSSSPSSPGPNYKDYLKSFPDLNKIEYYS</sequence>